<accession>A0A6J4VNG4</accession>
<reference evidence="2" key="1">
    <citation type="submission" date="2020-02" db="EMBL/GenBank/DDBJ databases">
        <authorList>
            <person name="Meier V. D."/>
        </authorList>
    </citation>
    <scope>NUCLEOTIDE SEQUENCE</scope>
    <source>
        <strain evidence="2">AVDCRST_MAG19</strain>
    </source>
</reference>
<proteinExistence type="predicted"/>
<gene>
    <name evidence="2" type="ORF">AVDCRST_MAG19-3739</name>
</gene>
<feature type="non-terminal residue" evidence="2">
    <location>
        <position position="93"/>
    </location>
</feature>
<sequence>MTDLGQGGWSAASAASGVRGAADGWTPVRRGATRDGLLGVYAERAMDRGLDPRQLAAALAVRDGGAAAVRAEGWAPLRAAPASPAPPQRVGRG</sequence>
<dbReference type="AlphaFoldDB" id="A0A6J4VNG4"/>
<evidence type="ECO:0000256" key="1">
    <source>
        <dbReference type="SAM" id="MobiDB-lite"/>
    </source>
</evidence>
<feature type="region of interest" description="Disordered" evidence="1">
    <location>
        <begin position="74"/>
        <end position="93"/>
    </location>
</feature>
<evidence type="ECO:0000313" key="2">
    <source>
        <dbReference type="EMBL" id="CAA9578564.1"/>
    </source>
</evidence>
<protein>
    <submittedName>
        <fullName evidence="2">Uncharacterized protein</fullName>
    </submittedName>
</protein>
<feature type="region of interest" description="Disordered" evidence="1">
    <location>
        <begin position="1"/>
        <end position="31"/>
    </location>
</feature>
<organism evidence="2">
    <name type="scientific">uncultured Thermomicrobiales bacterium</name>
    <dbReference type="NCBI Taxonomy" id="1645740"/>
    <lineage>
        <taxon>Bacteria</taxon>
        <taxon>Pseudomonadati</taxon>
        <taxon>Thermomicrobiota</taxon>
        <taxon>Thermomicrobia</taxon>
        <taxon>Thermomicrobiales</taxon>
        <taxon>environmental samples</taxon>
    </lineage>
</organism>
<name>A0A6J4VNG4_9BACT</name>
<dbReference type="EMBL" id="CADCWL010000205">
    <property type="protein sequence ID" value="CAA9578564.1"/>
    <property type="molecule type" value="Genomic_DNA"/>
</dbReference>
<feature type="compositionally biased region" description="Low complexity" evidence="1">
    <location>
        <begin position="9"/>
        <end position="24"/>
    </location>
</feature>